<proteinExistence type="predicted"/>
<dbReference type="AlphaFoldDB" id="A0A3B0SPQ8"/>
<name>A0A3B0SPQ8_9ZZZZ</name>
<accession>A0A3B0SPQ8</accession>
<protein>
    <submittedName>
        <fullName evidence="1">Uncharacterized protein</fullName>
    </submittedName>
</protein>
<organism evidence="1">
    <name type="scientific">hydrothermal vent metagenome</name>
    <dbReference type="NCBI Taxonomy" id="652676"/>
    <lineage>
        <taxon>unclassified sequences</taxon>
        <taxon>metagenomes</taxon>
        <taxon>ecological metagenomes</taxon>
    </lineage>
</organism>
<dbReference type="EMBL" id="UOEK01000401">
    <property type="protein sequence ID" value="VAW07448.1"/>
    <property type="molecule type" value="Genomic_DNA"/>
</dbReference>
<evidence type="ECO:0000313" key="1">
    <source>
        <dbReference type="EMBL" id="VAW07448.1"/>
    </source>
</evidence>
<reference evidence="1" key="1">
    <citation type="submission" date="2018-06" db="EMBL/GenBank/DDBJ databases">
        <authorList>
            <person name="Zhirakovskaya E."/>
        </authorList>
    </citation>
    <scope>NUCLEOTIDE SEQUENCE</scope>
</reference>
<sequence>MAGLRERKRAELSSRIEHTAIDLFE</sequence>
<gene>
    <name evidence="1" type="ORF">MNBD_ACTINO02-2383</name>
</gene>
<feature type="non-terminal residue" evidence="1">
    <location>
        <position position="25"/>
    </location>
</feature>